<protein>
    <recommendedName>
        <fullName evidence="13">Transmembrane protease serine 5</fullName>
    </recommendedName>
    <alternativeName>
        <fullName evidence="14">Spinesin</fullName>
    </alternativeName>
</protein>
<dbReference type="Pfam" id="PF00089">
    <property type="entry name" value="Trypsin"/>
    <property type="match status" value="1"/>
</dbReference>
<accession>A0A452GQL7</accession>
<proteinExistence type="predicted"/>
<keyword evidence="9" id="KW-0472">Membrane</keyword>
<dbReference type="STRING" id="38772.ENSGAGP00000003987"/>
<dbReference type="CDD" id="cd00190">
    <property type="entry name" value="Tryp_SPc"/>
    <property type="match status" value="1"/>
</dbReference>
<keyword evidence="11" id="KW-0325">Glycoprotein</keyword>
<evidence type="ECO:0000256" key="3">
    <source>
        <dbReference type="ARBA" id="ARBA00022670"/>
    </source>
</evidence>
<comment type="function">
    <text evidence="12">May play a role in hearing.</text>
</comment>
<evidence type="ECO:0000256" key="7">
    <source>
        <dbReference type="ARBA" id="ARBA00022968"/>
    </source>
</evidence>
<reference evidence="20" key="1">
    <citation type="journal article" date="2017" name="PLoS ONE">
        <title>The Agassiz's desert tortoise genome provides a resource for the conservation of a threatened species.</title>
        <authorList>
            <person name="Tollis M."/>
            <person name="DeNardo D.F."/>
            <person name="Cornelius J.A."/>
            <person name="Dolby G.A."/>
            <person name="Edwards T."/>
            <person name="Henen B.T."/>
            <person name="Karl A.E."/>
            <person name="Murphy R.W."/>
            <person name="Kusumi K."/>
        </authorList>
    </citation>
    <scope>NUCLEOTIDE SEQUENCE [LARGE SCALE GENOMIC DNA]</scope>
</reference>
<keyword evidence="2" id="KW-1003">Cell membrane</keyword>
<dbReference type="GO" id="GO:0005886">
    <property type="term" value="C:plasma membrane"/>
    <property type="evidence" value="ECO:0007669"/>
    <property type="project" value="UniProtKB-SubCell"/>
</dbReference>
<dbReference type="GO" id="GO:0006508">
    <property type="term" value="P:proteolysis"/>
    <property type="evidence" value="ECO:0007669"/>
    <property type="project" value="UniProtKB-KW"/>
</dbReference>
<dbReference type="GO" id="GO:0004252">
    <property type="term" value="F:serine-type endopeptidase activity"/>
    <property type="evidence" value="ECO:0007669"/>
    <property type="project" value="InterPro"/>
</dbReference>
<evidence type="ECO:0000256" key="1">
    <source>
        <dbReference type="ARBA" id="ARBA00004401"/>
    </source>
</evidence>
<comment type="subcellular location">
    <subcellularLocation>
        <location evidence="1">Cell membrane</location>
        <topology evidence="1">Single-pass type II membrane protein</topology>
    </subcellularLocation>
</comment>
<dbReference type="PANTHER" id="PTHR24252:SF27">
    <property type="entry name" value="TRANSMEMBRANE PROTEASE SERINE 3-LIKE"/>
    <property type="match status" value="1"/>
</dbReference>
<keyword evidence="6 16" id="KW-0720">Serine protease</keyword>
<name>A0A452GQL7_9SAUR</name>
<dbReference type="InterPro" id="IPR043504">
    <property type="entry name" value="Peptidase_S1_PA_chymotrypsin"/>
</dbReference>
<evidence type="ECO:0000256" key="8">
    <source>
        <dbReference type="ARBA" id="ARBA00022989"/>
    </source>
</evidence>
<dbReference type="InterPro" id="IPR009003">
    <property type="entry name" value="Peptidase_S1_PA"/>
</dbReference>
<dbReference type="InterPro" id="IPR036772">
    <property type="entry name" value="SRCR-like_dom_sf"/>
</dbReference>
<dbReference type="PROSITE" id="PS50287">
    <property type="entry name" value="SRCR_2"/>
    <property type="match status" value="1"/>
</dbReference>
<reference evidence="19" key="2">
    <citation type="submission" date="2025-08" db="UniProtKB">
        <authorList>
            <consortium name="Ensembl"/>
        </authorList>
    </citation>
    <scope>IDENTIFICATION</scope>
</reference>
<dbReference type="InterPro" id="IPR001314">
    <property type="entry name" value="Peptidase_S1A"/>
</dbReference>
<dbReference type="SMART" id="SM00020">
    <property type="entry name" value="Tryp_SPc"/>
    <property type="match status" value="1"/>
</dbReference>
<sequence>IKRCLWLLGAIGLLAGAAVGMWLLGVYLLGDSSPLSKPPLDQWLKQRAGLWGHASDGANCHQVSFRINTGNFLLEAQVEGRPGWLLACHERWNLSLGTLICRQLGYLQLAHHKAVNLTDVKVNDTQEFVQIVPNQKSSIEDMWQVRWVKDCASGRIVALKCSECGLRSRAARIVGGSDAPLGRWPWQVSLYLNSRHVCGGSVVAHNWIVTAAHCVHNYRRPQVSSWLVFAGIIAHVSVPQQAGAAVEKIIYHPRYDDRTHDHDIALMKLTTPLNFSNAVRAVCLPQYYQDFPHGTHCWISGWGYTTPEHGKQLQEMLKEAVVPLISTKKCNSSCVYSGELTPRMLCAGYLDGKVDACQGDSGGPLVCQDELTWRLVGIVSWGTGCAEPNYPGVYTKVAEFLDWIYQIIEVMGANGQMTSKESLLLELSLLYGSRRRSSQFLFPMVCF</sequence>
<evidence type="ECO:0000256" key="2">
    <source>
        <dbReference type="ARBA" id="ARBA00022475"/>
    </source>
</evidence>
<evidence type="ECO:0000256" key="15">
    <source>
        <dbReference type="PROSITE-ProRule" id="PRU00196"/>
    </source>
</evidence>
<evidence type="ECO:0000256" key="10">
    <source>
        <dbReference type="ARBA" id="ARBA00023157"/>
    </source>
</evidence>
<evidence type="ECO:0000259" key="18">
    <source>
        <dbReference type="PROSITE" id="PS50287"/>
    </source>
</evidence>
<dbReference type="Proteomes" id="UP000291020">
    <property type="component" value="Unassembled WGS sequence"/>
</dbReference>
<dbReference type="InterPro" id="IPR001254">
    <property type="entry name" value="Trypsin_dom"/>
</dbReference>
<feature type="domain" description="SRCR" evidence="18">
    <location>
        <begin position="74"/>
        <end position="162"/>
    </location>
</feature>
<dbReference type="PANTHER" id="PTHR24252">
    <property type="entry name" value="ACROSIN-RELATED"/>
    <property type="match status" value="1"/>
</dbReference>
<dbReference type="Pfam" id="PF15494">
    <property type="entry name" value="SRCR_2"/>
    <property type="match status" value="1"/>
</dbReference>
<evidence type="ECO:0000256" key="11">
    <source>
        <dbReference type="ARBA" id="ARBA00023180"/>
    </source>
</evidence>
<dbReference type="Ensembl" id="ENSGAGT00000004644.1">
    <property type="protein sequence ID" value="ENSGAGP00000003987.1"/>
    <property type="gene ID" value="ENSGAGG00000002931.1"/>
</dbReference>
<dbReference type="FunFam" id="2.40.10.10:FF:000092">
    <property type="entry name" value="Transmembrane protease serine 5"/>
    <property type="match status" value="1"/>
</dbReference>
<evidence type="ECO:0000256" key="16">
    <source>
        <dbReference type="RuleBase" id="RU363034"/>
    </source>
</evidence>
<keyword evidence="3 16" id="KW-0645">Protease</keyword>
<evidence type="ECO:0000256" key="12">
    <source>
        <dbReference type="ARBA" id="ARBA00056576"/>
    </source>
</evidence>
<evidence type="ECO:0000256" key="13">
    <source>
        <dbReference type="ARBA" id="ARBA00071705"/>
    </source>
</evidence>
<dbReference type="PROSITE" id="PS50240">
    <property type="entry name" value="TRYPSIN_DOM"/>
    <property type="match status" value="1"/>
</dbReference>
<keyword evidence="5 16" id="KW-0378">Hydrolase</keyword>
<dbReference type="PROSITE" id="PS00134">
    <property type="entry name" value="TRYPSIN_HIS"/>
    <property type="match status" value="1"/>
</dbReference>
<keyword evidence="8" id="KW-1133">Transmembrane helix</keyword>
<feature type="domain" description="Peptidase S1" evidence="17">
    <location>
        <begin position="173"/>
        <end position="409"/>
    </location>
</feature>
<dbReference type="AlphaFoldDB" id="A0A452GQL7"/>
<evidence type="ECO:0000256" key="5">
    <source>
        <dbReference type="ARBA" id="ARBA00022801"/>
    </source>
</evidence>
<evidence type="ECO:0000256" key="14">
    <source>
        <dbReference type="ARBA" id="ARBA00075021"/>
    </source>
</evidence>
<evidence type="ECO:0000256" key="9">
    <source>
        <dbReference type="ARBA" id="ARBA00023136"/>
    </source>
</evidence>
<dbReference type="SUPFAM" id="SSF50494">
    <property type="entry name" value="Trypsin-like serine proteases"/>
    <property type="match status" value="1"/>
</dbReference>
<keyword evidence="20" id="KW-1185">Reference proteome</keyword>
<dbReference type="SUPFAM" id="SSF56487">
    <property type="entry name" value="SRCR-like"/>
    <property type="match status" value="1"/>
</dbReference>
<evidence type="ECO:0000313" key="20">
    <source>
        <dbReference type="Proteomes" id="UP000291020"/>
    </source>
</evidence>
<organism evidence="19 20">
    <name type="scientific">Gopherus agassizii</name>
    <name type="common">Agassiz's desert tortoise</name>
    <dbReference type="NCBI Taxonomy" id="38772"/>
    <lineage>
        <taxon>Eukaryota</taxon>
        <taxon>Metazoa</taxon>
        <taxon>Chordata</taxon>
        <taxon>Craniata</taxon>
        <taxon>Vertebrata</taxon>
        <taxon>Euteleostomi</taxon>
        <taxon>Archelosauria</taxon>
        <taxon>Testudinata</taxon>
        <taxon>Testudines</taxon>
        <taxon>Cryptodira</taxon>
        <taxon>Durocryptodira</taxon>
        <taxon>Testudinoidea</taxon>
        <taxon>Testudinidae</taxon>
        <taxon>Gopherus</taxon>
    </lineage>
</organism>
<evidence type="ECO:0000259" key="17">
    <source>
        <dbReference type="PROSITE" id="PS50240"/>
    </source>
</evidence>
<keyword evidence="4" id="KW-0812">Transmembrane</keyword>
<dbReference type="PROSITE" id="PS00135">
    <property type="entry name" value="TRYPSIN_SER"/>
    <property type="match status" value="1"/>
</dbReference>
<evidence type="ECO:0000256" key="4">
    <source>
        <dbReference type="ARBA" id="ARBA00022692"/>
    </source>
</evidence>
<keyword evidence="7" id="KW-0735">Signal-anchor</keyword>
<dbReference type="PRINTS" id="PR00722">
    <property type="entry name" value="CHYMOTRYPSIN"/>
</dbReference>
<dbReference type="InterPro" id="IPR001190">
    <property type="entry name" value="SRCR"/>
</dbReference>
<comment type="caution">
    <text evidence="15">Lacks conserved residue(s) required for the propagation of feature annotation.</text>
</comment>
<dbReference type="InterPro" id="IPR018114">
    <property type="entry name" value="TRYPSIN_HIS"/>
</dbReference>
<dbReference type="PROSITE" id="PS00420">
    <property type="entry name" value="SRCR_1"/>
    <property type="match status" value="1"/>
</dbReference>
<evidence type="ECO:0000256" key="6">
    <source>
        <dbReference type="ARBA" id="ARBA00022825"/>
    </source>
</evidence>
<dbReference type="Gene3D" id="3.10.250.10">
    <property type="entry name" value="SRCR-like domain"/>
    <property type="match status" value="1"/>
</dbReference>
<dbReference type="Gene3D" id="2.40.10.10">
    <property type="entry name" value="Trypsin-like serine proteases"/>
    <property type="match status" value="2"/>
</dbReference>
<dbReference type="InterPro" id="IPR033116">
    <property type="entry name" value="TRYPSIN_SER"/>
</dbReference>
<keyword evidence="10" id="KW-1015">Disulfide bond</keyword>
<evidence type="ECO:0000313" key="19">
    <source>
        <dbReference type="Ensembl" id="ENSGAGP00000003987.1"/>
    </source>
</evidence>
<reference evidence="19" key="3">
    <citation type="submission" date="2025-09" db="UniProtKB">
        <authorList>
            <consortium name="Ensembl"/>
        </authorList>
    </citation>
    <scope>IDENTIFICATION</scope>
</reference>